<organism evidence="1 2">
    <name type="scientific">Lacticaseibacillus nasuensis JCM 17158</name>
    <dbReference type="NCBI Taxonomy" id="1291734"/>
    <lineage>
        <taxon>Bacteria</taxon>
        <taxon>Bacillati</taxon>
        <taxon>Bacillota</taxon>
        <taxon>Bacilli</taxon>
        <taxon>Lactobacillales</taxon>
        <taxon>Lactobacillaceae</taxon>
        <taxon>Lacticaseibacillus</taxon>
    </lineage>
</organism>
<dbReference type="OrthoDB" id="2143991at2"/>
<proteinExistence type="predicted"/>
<protein>
    <recommendedName>
        <fullName evidence="3">Mga helix-turn-helix domain-containing protein</fullName>
    </recommendedName>
</protein>
<comment type="caution">
    <text evidence="1">The sequence shown here is derived from an EMBL/GenBank/DDBJ whole genome shotgun (WGS) entry which is preliminary data.</text>
</comment>
<keyword evidence="2" id="KW-1185">Reference proteome</keyword>
<dbReference type="PATRIC" id="fig|1291734.4.peg.861"/>
<sequence>MHFQFLFNHDDSVCYAVLQHLSRSATATVTKTAIADEFGLTGYQLNKTFDAINADLATLKATPPAYLDETTKGVWAGHGITSYQLQRIGLVYLQRSALYIAFEYRFLYSEQYTRREYVAANYLSNAGFYRAVNELDQLLSAHGFFSPVGTTNDEEAIIRLRLFQLYYAMYSGVSAPFPELDELAGALTQALAPLLAGPLPPTQATKLTIFFKVWLLRWQNGGRITAPARQVPLVPAAQATAVETAIQAAVNLDVPLTAAEFDYLYSFLIGQGFYTPSAASLQANFPLAAKLTQDFTQQLLAHPAVSATSDQDQQAVTQALQQLHLQFTTFFVPPTTFIDADQVSFFRDLYPSFDVLILEFIHGLPESAGIPVDAALQVNLYFSYMFALITALPPAVMADRVYVCVDFSQGTLYTDYVIRSLGAFTQANLIVTRAVDAQTDIYISDFHATQVAAPQVIWQDPPTPTDWSMLADMILTCKRAKLAALPD</sequence>
<dbReference type="AlphaFoldDB" id="A0A0R1JSK8"/>
<dbReference type="RefSeq" id="WP_054722218.1">
    <property type="nucleotide sequence ID" value="NZ_AZDJ01000001.1"/>
</dbReference>
<name>A0A0R1JSK8_9LACO</name>
<evidence type="ECO:0000313" key="1">
    <source>
        <dbReference type="EMBL" id="KRK74238.1"/>
    </source>
</evidence>
<accession>A0A0R1JSK8</accession>
<evidence type="ECO:0000313" key="2">
    <source>
        <dbReference type="Proteomes" id="UP000051804"/>
    </source>
</evidence>
<reference evidence="1 2" key="1">
    <citation type="journal article" date="2015" name="Genome Announc.">
        <title>Expanding the biotechnology potential of lactobacilli through comparative genomics of 213 strains and associated genera.</title>
        <authorList>
            <person name="Sun Z."/>
            <person name="Harris H.M."/>
            <person name="McCann A."/>
            <person name="Guo C."/>
            <person name="Argimon S."/>
            <person name="Zhang W."/>
            <person name="Yang X."/>
            <person name="Jeffery I.B."/>
            <person name="Cooney J.C."/>
            <person name="Kagawa T.F."/>
            <person name="Liu W."/>
            <person name="Song Y."/>
            <person name="Salvetti E."/>
            <person name="Wrobel A."/>
            <person name="Rasinkangas P."/>
            <person name="Parkhill J."/>
            <person name="Rea M.C."/>
            <person name="O'Sullivan O."/>
            <person name="Ritari J."/>
            <person name="Douillard F.P."/>
            <person name="Paul Ross R."/>
            <person name="Yang R."/>
            <person name="Briner A.E."/>
            <person name="Felis G.E."/>
            <person name="de Vos W.M."/>
            <person name="Barrangou R."/>
            <person name="Klaenhammer T.R."/>
            <person name="Caufield P.W."/>
            <person name="Cui Y."/>
            <person name="Zhang H."/>
            <person name="O'Toole P.W."/>
        </authorList>
    </citation>
    <scope>NUCLEOTIDE SEQUENCE [LARGE SCALE GENOMIC DNA]</scope>
    <source>
        <strain evidence="1 2">JCM 17158</strain>
    </source>
</reference>
<dbReference type="EMBL" id="AZDJ01000001">
    <property type="protein sequence ID" value="KRK74238.1"/>
    <property type="molecule type" value="Genomic_DNA"/>
</dbReference>
<evidence type="ECO:0008006" key="3">
    <source>
        <dbReference type="Google" id="ProtNLM"/>
    </source>
</evidence>
<dbReference type="STRING" id="1291734.FD02_GL000835"/>
<gene>
    <name evidence="1" type="ORF">FD02_GL000835</name>
</gene>
<dbReference type="Proteomes" id="UP000051804">
    <property type="component" value="Unassembled WGS sequence"/>
</dbReference>